<dbReference type="SUPFAM" id="SSF57535">
    <property type="entry name" value="Complement control module/SCR domain"/>
    <property type="match status" value="1"/>
</dbReference>
<feature type="non-terminal residue" evidence="4">
    <location>
        <position position="1"/>
    </location>
</feature>
<name>A0ABD1ZY45_VESSQ</name>
<feature type="domain" description="Sushi" evidence="3">
    <location>
        <begin position="22"/>
        <end position="73"/>
    </location>
</feature>
<reference evidence="4 5" key="1">
    <citation type="journal article" date="2024" name="Ann. Entomol. Soc. Am.">
        <title>Genomic analyses of the southern and eastern yellowjacket wasps (Hymenoptera: Vespidae) reveal evolutionary signatures of social life.</title>
        <authorList>
            <person name="Catto M.A."/>
            <person name="Caine P.B."/>
            <person name="Orr S.E."/>
            <person name="Hunt B.G."/>
            <person name="Goodisman M.A.D."/>
        </authorList>
    </citation>
    <scope>NUCLEOTIDE SEQUENCE [LARGE SCALE GENOMIC DNA]</scope>
    <source>
        <strain evidence="4">233</strain>
        <tissue evidence="4">Head and thorax</tissue>
    </source>
</reference>
<dbReference type="Gene3D" id="2.40.10.10">
    <property type="entry name" value="Trypsin-like serine proteases"/>
    <property type="match status" value="2"/>
</dbReference>
<dbReference type="EMBL" id="JAUDFV010000161">
    <property type="protein sequence ID" value="KAL2713106.1"/>
    <property type="molecule type" value="Genomic_DNA"/>
</dbReference>
<protein>
    <submittedName>
        <fullName evidence="4">Suppressor of tumorigenicity 14 protein</fullName>
    </submittedName>
</protein>
<evidence type="ECO:0000313" key="4">
    <source>
        <dbReference type="EMBL" id="KAL2713106.1"/>
    </source>
</evidence>
<keyword evidence="1" id="KW-1015">Disulfide bond</keyword>
<proteinExistence type="predicted"/>
<dbReference type="PROSITE" id="PS50923">
    <property type="entry name" value="SUSHI"/>
    <property type="match status" value="1"/>
</dbReference>
<dbReference type="InterPro" id="IPR000436">
    <property type="entry name" value="Sushi_SCR_CCP_dom"/>
</dbReference>
<dbReference type="Proteomes" id="UP001607302">
    <property type="component" value="Unassembled WGS sequence"/>
</dbReference>
<gene>
    <name evidence="4" type="ORF">V1478_017299</name>
</gene>
<dbReference type="InterPro" id="IPR009003">
    <property type="entry name" value="Peptidase_S1_PA"/>
</dbReference>
<evidence type="ECO:0000259" key="3">
    <source>
        <dbReference type="PROSITE" id="PS50923"/>
    </source>
</evidence>
<dbReference type="InterPro" id="IPR043504">
    <property type="entry name" value="Peptidase_S1_PA_chymotrypsin"/>
</dbReference>
<organism evidence="4 5">
    <name type="scientific">Vespula squamosa</name>
    <name type="common">Southern yellow jacket</name>
    <name type="synonym">Wasp</name>
    <dbReference type="NCBI Taxonomy" id="30214"/>
    <lineage>
        <taxon>Eukaryota</taxon>
        <taxon>Metazoa</taxon>
        <taxon>Ecdysozoa</taxon>
        <taxon>Arthropoda</taxon>
        <taxon>Hexapoda</taxon>
        <taxon>Insecta</taxon>
        <taxon>Pterygota</taxon>
        <taxon>Neoptera</taxon>
        <taxon>Endopterygota</taxon>
        <taxon>Hymenoptera</taxon>
        <taxon>Apocrita</taxon>
        <taxon>Aculeata</taxon>
        <taxon>Vespoidea</taxon>
        <taxon>Vespidae</taxon>
        <taxon>Vespinae</taxon>
        <taxon>Vespula</taxon>
    </lineage>
</organism>
<keyword evidence="2" id="KW-0768">Sushi</keyword>
<evidence type="ECO:0000313" key="5">
    <source>
        <dbReference type="Proteomes" id="UP001607302"/>
    </source>
</evidence>
<dbReference type="InterPro" id="IPR035976">
    <property type="entry name" value="Sushi/SCR/CCP_sf"/>
</dbReference>
<keyword evidence="5" id="KW-1185">Reference proteome</keyword>
<sequence>PPSPTGGCILPKQPDGGQYVLGGCGEPCRLKASDKVPRNSILTYSCNGNYVLSWNTITVCVNDEWYNPPTCQKTCSPLESTTVDISCTYQGENVLCNERARPGTRAKLFCKQSYNLPPTNDPVYREIVYLDYGLWDRTLFSCCQLCIYILEIFLDRRTSFFHDDYSHCQWIRYKIRLFFHGTLVSIRKQLTIVAHCFYDEGLSKMKDTSSYYVAVGKYYRSWEARENYVRKALVEKIILLDRYIGARRNFAQDIVLLKSAKSFELTALVKCLDCYNIYEKKQLRADNVGTVGVRLSTGRTENIFKRLIYPSYPTIDASKSVPNDFYDYLTDNKFCAGYLNNKLINYLNATKSFVNPT</sequence>
<dbReference type="SUPFAM" id="SSF50494">
    <property type="entry name" value="Trypsin-like serine proteases"/>
    <property type="match status" value="1"/>
</dbReference>
<evidence type="ECO:0000256" key="2">
    <source>
        <dbReference type="PROSITE-ProRule" id="PRU00302"/>
    </source>
</evidence>
<dbReference type="Gene3D" id="2.10.70.10">
    <property type="entry name" value="Complement Module, domain 1"/>
    <property type="match status" value="1"/>
</dbReference>
<comment type="caution">
    <text evidence="2">Lacks conserved residue(s) required for the propagation of feature annotation.</text>
</comment>
<comment type="caution">
    <text evidence="4">The sequence shown here is derived from an EMBL/GenBank/DDBJ whole genome shotgun (WGS) entry which is preliminary data.</text>
</comment>
<dbReference type="AlphaFoldDB" id="A0ABD1ZY45"/>
<accession>A0ABD1ZY45</accession>
<evidence type="ECO:0000256" key="1">
    <source>
        <dbReference type="ARBA" id="ARBA00023157"/>
    </source>
</evidence>